<dbReference type="Pfam" id="PF01637">
    <property type="entry name" value="ATPase_2"/>
    <property type="match status" value="1"/>
</dbReference>
<dbReference type="AlphaFoldDB" id="T1C866"/>
<dbReference type="GO" id="GO:0005524">
    <property type="term" value="F:ATP binding"/>
    <property type="evidence" value="ECO:0007669"/>
    <property type="project" value="InterPro"/>
</dbReference>
<accession>T1C866</accession>
<dbReference type="InterPro" id="IPR027417">
    <property type="entry name" value="P-loop_NTPase"/>
</dbReference>
<organism evidence="2">
    <name type="scientific">mine drainage metagenome</name>
    <dbReference type="NCBI Taxonomy" id="410659"/>
    <lineage>
        <taxon>unclassified sequences</taxon>
        <taxon>metagenomes</taxon>
        <taxon>ecological metagenomes</taxon>
    </lineage>
</organism>
<dbReference type="PANTHER" id="PTHR34704">
    <property type="entry name" value="ATPASE"/>
    <property type="match status" value="1"/>
</dbReference>
<protein>
    <submittedName>
        <fullName evidence="2">DEXX-box atpase</fullName>
    </submittedName>
</protein>
<name>T1C866_9ZZZZ</name>
<dbReference type="Gene3D" id="3.40.50.300">
    <property type="entry name" value="P-loop containing nucleotide triphosphate hydrolases"/>
    <property type="match status" value="1"/>
</dbReference>
<feature type="non-terminal residue" evidence="2">
    <location>
        <position position="1"/>
    </location>
</feature>
<dbReference type="InterPro" id="IPR011579">
    <property type="entry name" value="ATPase_dom"/>
</dbReference>
<feature type="non-terminal residue" evidence="2">
    <location>
        <position position="205"/>
    </location>
</feature>
<gene>
    <name evidence="2" type="ORF">B1A_03109</name>
</gene>
<proteinExistence type="predicted"/>
<dbReference type="EMBL" id="AUZX01002287">
    <property type="protein sequence ID" value="EQD77123.1"/>
    <property type="molecule type" value="Genomic_DNA"/>
</dbReference>
<dbReference type="PANTHER" id="PTHR34704:SF1">
    <property type="entry name" value="ATPASE"/>
    <property type="match status" value="1"/>
</dbReference>
<reference evidence="2" key="1">
    <citation type="submission" date="2013-08" db="EMBL/GenBank/DDBJ databases">
        <authorList>
            <person name="Mendez C."/>
            <person name="Richter M."/>
            <person name="Ferrer M."/>
            <person name="Sanchez J."/>
        </authorList>
    </citation>
    <scope>NUCLEOTIDE SEQUENCE</scope>
</reference>
<evidence type="ECO:0000259" key="1">
    <source>
        <dbReference type="Pfam" id="PF01637"/>
    </source>
</evidence>
<dbReference type="SUPFAM" id="SSF52540">
    <property type="entry name" value="P-loop containing nucleoside triphosphate hydrolases"/>
    <property type="match status" value="1"/>
</dbReference>
<reference evidence="2" key="2">
    <citation type="journal article" date="2014" name="ISME J.">
        <title>Microbial stratification in low pH oxic and suboxic macroscopic growths along an acid mine drainage.</title>
        <authorList>
            <person name="Mendez-Garcia C."/>
            <person name="Mesa V."/>
            <person name="Sprenger R.R."/>
            <person name="Richter M."/>
            <person name="Diez M.S."/>
            <person name="Solano J."/>
            <person name="Bargiela R."/>
            <person name="Golyshina O.V."/>
            <person name="Manteca A."/>
            <person name="Ramos J.L."/>
            <person name="Gallego J.R."/>
            <person name="Llorente I."/>
            <person name="Martins Dos Santos V.A."/>
            <person name="Jensen O.N."/>
            <person name="Pelaez A.I."/>
            <person name="Sanchez J."/>
            <person name="Ferrer M."/>
        </authorList>
    </citation>
    <scope>NUCLEOTIDE SEQUENCE</scope>
</reference>
<comment type="caution">
    <text evidence="2">The sequence shown here is derived from an EMBL/GenBank/DDBJ whole genome shotgun (WGS) entry which is preliminary data.</text>
</comment>
<sequence>KTELISRFIGDRGVYFLATTEGDRENISSFKAVISKFLGDDSILKASFADWHSFFSVLTSSSSFQAKARRSKIIIAIDEFPYLIEANRAIPSVFQKVYDTTLSQLDVMLILSGSSISIMENEVLSYKSPLYGRRTGQIQLSPLKFRHLAEFVDYSFEDLCKTYFVFGGVPEYLLKLDPDIGFQENLSRNMLSKGAPLYEEAEFLL</sequence>
<feature type="domain" description="ATPase" evidence="1">
    <location>
        <begin position="5"/>
        <end position="175"/>
    </location>
</feature>
<evidence type="ECO:0000313" key="2">
    <source>
        <dbReference type="EMBL" id="EQD77123.1"/>
    </source>
</evidence>